<evidence type="ECO:0000313" key="4">
    <source>
        <dbReference type="EMBL" id="MFC3913454.1"/>
    </source>
</evidence>
<reference evidence="5" key="1">
    <citation type="journal article" date="2019" name="Int. J. Syst. Evol. Microbiol.">
        <title>The Global Catalogue of Microorganisms (GCM) 10K type strain sequencing project: providing services to taxonomists for standard genome sequencing and annotation.</title>
        <authorList>
            <consortium name="The Broad Institute Genomics Platform"/>
            <consortium name="The Broad Institute Genome Sequencing Center for Infectious Disease"/>
            <person name="Wu L."/>
            <person name="Ma J."/>
        </authorList>
    </citation>
    <scope>NUCLEOTIDE SEQUENCE [LARGE SCALE GENOMIC DNA]</scope>
    <source>
        <strain evidence="5">CCUG 54939</strain>
    </source>
</reference>
<feature type="domain" description="Flagellar protein FlgJ N-terminal" evidence="3">
    <location>
        <begin position="49"/>
        <end position="100"/>
    </location>
</feature>
<sequence length="134" mass="14828">MSQRIEGIGASEPAFYDDFSGLQAIKRQPDGLEAAASQFEVQFLQTVLKHMRAASDALQDEESLFSSQQQGFYRDLYDSQLAMSMVHKGGLGLKEQIVAQVAPTLKNSDNSVAVPQHGSESFRQSLHQVKRKPD</sequence>
<feature type="region of interest" description="Disordered" evidence="2">
    <location>
        <begin position="109"/>
        <end position="134"/>
    </location>
</feature>
<protein>
    <submittedName>
        <fullName evidence="4">Rod-binding protein</fullName>
    </submittedName>
</protein>
<gene>
    <name evidence="4" type="ORF">ACFOSS_08255</name>
</gene>
<accession>A0ABV8CMX7</accession>
<organism evidence="4 5">
    <name type="scientific">Pseudaeromonas sharmana</name>
    <dbReference type="NCBI Taxonomy" id="328412"/>
    <lineage>
        <taxon>Bacteria</taxon>
        <taxon>Pseudomonadati</taxon>
        <taxon>Pseudomonadota</taxon>
        <taxon>Gammaproteobacteria</taxon>
        <taxon>Aeromonadales</taxon>
        <taxon>Aeromonadaceae</taxon>
        <taxon>Pseudaeromonas</taxon>
    </lineage>
</organism>
<keyword evidence="1" id="KW-1005">Bacterial flagellum biogenesis</keyword>
<keyword evidence="5" id="KW-1185">Reference proteome</keyword>
<dbReference type="Proteomes" id="UP001595692">
    <property type="component" value="Unassembled WGS sequence"/>
</dbReference>
<name>A0ABV8CMX7_9GAMM</name>
<dbReference type="Pfam" id="PF10135">
    <property type="entry name" value="Rod-binding"/>
    <property type="match status" value="1"/>
</dbReference>
<evidence type="ECO:0000256" key="2">
    <source>
        <dbReference type="SAM" id="MobiDB-lite"/>
    </source>
</evidence>
<evidence type="ECO:0000313" key="5">
    <source>
        <dbReference type="Proteomes" id="UP001595692"/>
    </source>
</evidence>
<proteinExistence type="predicted"/>
<evidence type="ECO:0000256" key="1">
    <source>
        <dbReference type="ARBA" id="ARBA00022795"/>
    </source>
</evidence>
<comment type="caution">
    <text evidence="4">The sequence shown here is derived from an EMBL/GenBank/DDBJ whole genome shotgun (WGS) entry which is preliminary data.</text>
</comment>
<dbReference type="EMBL" id="JBHSAF010000007">
    <property type="protein sequence ID" value="MFC3913454.1"/>
    <property type="molecule type" value="Genomic_DNA"/>
</dbReference>
<feature type="compositionally biased region" description="Polar residues" evidence="2">
    <location>
        <begin position="109"/>
        <end position="127"/>
    </location>
</feature>
<dbReference type="RefSeq" id="WP_377151794.1">
    <property type="nucleotide sequence ID" value="NZ_JBHSAF010000007.1"/>
</dbReference>
<dbReference type="InterPro" id="IPR019301">
    <property type="entry name" value="Flagellar_prot_FlgJ_N"/>
</dbReference>
<evidence type="ECO:0000259" key="3">
    <source>
        <dbReference type="Pfam" id="PF10135"/>
    </source>
</evidence>